<keyword evidence="4 9" id="KW-0479">Metal-binding</keyword>
<dbReference type="CDD" id="cd01898">
    <property type="entry name" value="Obg"/>
    <property type="match status" value="1"/>
</dbReference>
<protein>
    <recommendedName>
        <fullName evidence="9">GTPase Obg</fullName>
        <ecNumber evidence="9">3.6.5.-</ecNumber>
    </recommendedName>
    <alternativeName>
        <fullName evidence="9">GTP-binding protein Obg</fullName>
    </alternativeName>
</protein>
<dbReference type="Pfam" id="PF09269">
    <property type="entry name" value="DUF1967"/>
    <property type="match status" value="1"/>
</dbReference>
<dbReference type="GO" id="GO:0042254">
    <property type="term" value="P:ribosome biogenesis"/>
    <property type="evidence" value="ECO:0007669"/>
    <property type="project" value="UniProtKB-UniRule"/>
</dbReference>
<dbReference type="PANTHER" id="PTHR11702:SF31">
    <property type="entry name" value="MITOCHONDRIAL RIBOSOME-ASSOCIATED GTPASE 2"/>
    <property type="match status" value="1"/>
</dbReference>
<dbReference type="SUPFAM" id="SSF102741">
    <property type="entry name" value="Obg GTP-binding protein C-terminal domain"/>
    <property type="match status" value="1"/>
</dbReference>
<dbReference type="NCBIfam" id="TIGR02729">
    <property type="entry name" value="Obg_CgtA"/>
    <property type="match status" value="1"/>
</dbReference>
<feature type="binding site" evidence="9">
    <location>
        <position position="170"/>
    </location>
    <ligand>
        <name>Mg(2+)</name>
        <dbReference type="ChEBI" id="CHEBI:18420"/>
    </ligand>
</feature>
<evidence type="ECO:0000256" key="1">
    <source>
        <dbReference type="ARBA" id="ARBA00001946"/>
    </source>
</evidence>
<dbReference type="OrthoDB" id="9807318at2"/>
<feature type="domain" description="Obg" evidence="12">
    <location>
        <begin position="1"/>
        <end position="156"/>
    </location>
</feature>
<comment type="cofactor">
    <cofactor evidence="1 9">
        <name>Mg(2+)</name>
        <dbReference type="ChEBI" id="CHEBI:18420"/>
    </cofactor>
</comment>
<dbReference type="InterPro" id="IPR006073">
    <property type="entry name" value="GTP-bd"/>
</dbReference>
<evidence type="ECO:0000256" key="9">
    <source>
        <dbReference type="HAMAP-Rule" id="MF_01454"/>
    </source>
</evidence>
<dbReference type="InterPro" id="IPR015349">
    <property type="entry name" value="OCT_dom"/>
</dbReference>
<dbReference type="NCBIfam" id="NF008955">
    <property type="entry name" value="PRK12297.1"/>
    <property type="match status" value="1"/>
</dbReference>
<dbReference type="NCBIfam" id="NF008956">
    <property type="entry name" value="PRK12299.1"/>
    <property type="match status" value="1"/>
</dbReference>
<dbReference type="PANTHER" id="PTHR11702">
    <property type="entry name" value="DEVELOPMENTALLY REGULATED GTP-BINDING PROTEIN-RELATED"/>
    <property type="match status" value="1"/>
</dbReference>
<dbReference type="KEGG" id="mnu:NCTC10166_00483"/>
<dbReference type="NCBIfam" id="TIGR00231">
    <property type="entry name" value="small_GTP"/>
    <property type="match status" value="1"/>
</dbReference>
<dbReference type="PROSITE" id="PS51883">
    <property type="entry name" value="OBG"/>
    <property type="match status" value="1"/>
</dbReference>
<comment type="subunit">
    <text evidence="9">Monomer.</text>
</comment>
<dbReference type="PRINTS" id="PR00326">
    <property type="entry name" value="GTP1OBG"/>
</dbReference>
<dbReference type="GO" id="GO:0005737">
    <property type="term" value="C:cytoplasm"/>
    <property type="evidence" value="ECO:0007669"/>
    <property type="project" value="UniProtKB-SubCell"/>
</dbReference>
<dbReference type="Pfam" id="PF01018">
    <property type="entry name" value="GTP1_OBG"/>
    <property type="match status" value="1"/>
</dbReference>
<dbReference type="FunFam" id="2.70.210.12:FF:000001">
    <property type="entry name" value="GTPase Obg"/>
    <property type="match status" value="1"/>
</dbReference>
<keyword evidence="8 9" id="KW-0342">GTP-binding</keyword>
<comment type="subcellular location">
    <subcellularLocation>
        <location evidence="9">Cytoplasm</location>
    </subcellularLocation>
</comment>
<dbReference type="PROSITE" id="PS00905">
    <property type="entry name" value="GTP1_OBG"/>
    <property type="match status" value="1"/>
</dbReference>
<dbReference type="RefSeq" id="WP_129719890.1">
    <property type="nucleotide sequence ID" value="NZ_LR214951.1"/>
</dbReference>
<feature type="binding site" evidence="9">
    <location>
        <begin position="163"/>
        <end position="170"/>
    </location>
    <ligand>
        <name>GTP</name>
        <dbReference type="ChEBI" id="CHEBI:37565"/>
    </ligand>
</feature>
<dbReference type="InterPro" id="IPR045086">
    <property type="entry name" value="OBG_GTPase"/>
</dbReference>
<evidence type="ECO:0000259" key="12">
    <source>
        <dbReference type="PROSITE" id="PS51883"/>
    </source>
</evidence>
<dbReference type="SUPFAM" id="SSF52540">
    <property type="entry name" value="P-loop containing nucleoside triphosphate hydrolases"/>
    <property type="match status" value="1"/>
</dbReference>
<dbReference type="Proteomes" id="UP000289440">
    <property type="component" value="Chromosome"/>
</dbReference>
<dbReference type="InterPro" id="IPR036346">
    <property type="entry name" value="GTP-bd_prot_GTP1/OBG_C_sf"/>
</dbReference>
<evidence type="ECO:0000256" key="7">
    <source>
        <dbReference type="ARBA" id="ARBA00022842"/>
    </source>
</evidence>
<dbReference type="SUPFAM" id="SSF82051">
    <property type="entry name" value="Obg GTP-binding protein N-terminal domain"/>
    <property type="match status" value="1"/>
</dbReference>
<feature type="binding site" evidence="9">
    <location>
        <begin position="305"/>
        <end position="307"/>
    </location>
    <ligand>
        <name>GTP</name>
        <dbReference type="ChEBI" id="CHEBI:37565"/>
    </ligand>
</feature>
<evidence type="ECO:0000313" key="13">
    <source>
        <dbReference type="EMBL" id="VEU59505.1"/>
    </source>
</evidence>
<evidence type="ECO:0000259" key="11">
    <source>
        <dbReference type="PROSITE" id="PS51881"/>
    </source>
</evidence>
<comment type="function">
    <text evidence="9">An essential GTPase which binds GTP, GDP and possibly (p)ppGpp with moderate affinity, with high nucleotide exchange rates and a fairly low GTP hydrolysis rate. Plays a role in control of the cell cycle, stress response, ribosome biogenesis and in those bacteria that undergo differentiation, in morphogenesis control.</text>
</comment>
<evidence type="ECO:0000259" key="10">
    <source>
        <dbReference type="PROSITE" id="PS51710"/>
    </source>
</evidence>
<feature type="binding site" evidence="9">
    <location>
        <begin position="278"/>
        <end position="281"/>
    </location>
    <ligand>
        <name>GTP</name>
        <dbReference type="ChEBI" id="CHEBI:37565"/>
    </ligand>
</feature>
<dbReference type="Gene3D" id="2.70.210.12">
    <property type="entry name" value="GTP1/OBG domain"/>
    <property type="match status" value="1"/>
</dbReference>
<sequence length="420" mass="47398">MKFVDEVKIKVIAGKGGNGIISFRREAHVDRGGPDGGDGGDGGSIYFVGHPGKNTLLHLHLQKMIKGFDGENGRRKNQYGAKGKDVFVDVPLGTLVYDGLNLMHDIIEEKPYLIAKGGKGGRGNTKFKSSRNTAPRLCENGDLGEKMDLKLTLKVLADVGFVGKPSAGKSTILSQISNAKPKIANYDFTTLVPQLGLTKYFDNSFVVADLPGLIKGASEGKGLGHQFLKHIERCRIIAHVIDFGSEEKNSINNFEQINNELRKYNEKLAMRKQVIVANKSDLPFFKSNLTIFKKKFKNLEIVEISALNSKNIDELKKVLWNELSKEKTEVIEKTYSEINIKLENWHEIKKIHEGLYEILGPEIEKIYNKIPLVSHDNLMRFNYQLKKMGIWDELIKLKINVGDTVRILDYEFTWEDDYKD</sequence>
<feature type="binding site" evidence="9">
    <location>
        <begin position="209"/>
        <end position="212"/>
    </location>
    <ligand>
        <name>GTP</name>
        <dbReference type="ChEBI" id="CHEBI:37565"/>
    </ligand>
</feature>
<feature type="domain" description="OBG-type G" evidence="10">
    <location>
        <begin position="157"/>
        <end position="324"/>
    </location>
</feature>
<feature type="binding site" evidence="9">
    <location>
        <position position="190"/>
    </location>
    <ligand>
        <name>Mg(2+)</name>
        <dbReference type="ChEBI" id="CHEBI:18420"/>
    </ligand>
</feature>
<feature type="domain" description="OCT" evidence="11">
    <location>
        <begin position="330"/>
        <end position="416"/>
    </location>
</feature>
<organism evidence="13 14">
    <name type="scientific">Mesomycoplasma neurolyticum</name>
    <dbReference type="NCBI Taxonomy" id="2120"/>
    <lineage>
        <taxon>Bacteria</taxon>
        <taxon>Bacillati</taxon>
        <taxon>Mycoplasmatota</taxon>
        <taxon>Mycoplasmoidales</taxon>
        <taxon>Metamycoplasmataceae</taxon>
        <taxon>Mesomycoplasma</taxon>
    </lineage>
</organism>
<dbReference type="PROSITE" id="PS51881">
    <property type="entry name" value="OCT"/>
    <property type="match status" value="1"/>
</dbReference>
<gene>
    <name evidence="9 13" type="primary">obg</name>
    <name evidence="13" type="ORF">NCTC10166_00483</name>
</gene>
<dbReference type="PROSITE" id="PS51710">
    <property type="entry name" value="G_OBG"/>
    <property type="match status" value="1"/>
</dbReference>
<keyword evidence="5 9" id="KW-0547">Nucleotide-binding</keyword>
<dbReference type="GO" id="GO:0000287">
    <property type="term" value="F:magnesium ion binding"/>
    <property type="evidence" value="ECO:0007669"/>
    <property type="project" value="InterPro"/>
</dbReference>
<comment type="similarity">
    <text evidence="2 9">Belongs to the TRAFAC class OBG-HflX-like GTPase superfamily. OBG GTPase family.</text>
</comment>
<dbReference type="GO" id="GO:0003924">
    <property type="term" value="F:GTPase activity"/>
    <property type="evidence" value="ECO:0007669"/>
    <property type="project" value="UniProtKB-UniRule"/>
</dbReference>
<accession>A0A449A5H7</accession>
<keyword evidence="3 9" id="KW-0963">Cytoplasm</keyword>
<dbReference type="InterPro" id="IPR006169">
    <property type="entry name" value="GTP1_OBG_dom"/>
</dbReference>
<evidence type="ECO:0000256" key="2">
    <source>
        <dbReference type="ARBA" id="ARBA00007699"/>
    </source>
</evidence>
<reference evidence="13 14" key="1">
    <citation type="submission" date="2019-01" db="EMBL/GenBank/DDBJ databases">
        <authorList>
            <consortium name="Pathogen Informatics"/>
        </authorList>
    </citation>
    <scope>NUCLEOTIDE SEQUENCE [LARGE SCALE GENOMIC DNA]</scope>
    <source>
        <strain evidence="13 14">NCTC10166</strain>
    </source>
</reference>
<proteinExistence type="inferred from homology"/>
<dbReference type="HAMAP" id="MF_01454">
    <property type="entry name" value="GTPase_Obg"/>
    <property type="match status" value="1"/>
</dbReference>
<evidence type="ECO:0000313" key="14">
    <source>
        <dbReference type="Proteomes" id="UP000289440"/>
    </source>
</evidence>
<evidence type="ECO:0000256" key="3">
    <source>
        <dbReference type="ARBA" id="ARBA00022490"/>
    </source>
</evidence>
<evidence type="ECO:0000256" key="8">
    <source>
        <dbReference type="ARBA" id="ARBA00023134"/>
    </source>
</evidence>
<evidence type="ECO:0000256" key="5">
    <source>
        <dbReference type="ARBA" id="ARBA00022741"/>
    </source>
</evidence>
<dbReference type="Gene3D" id="3.30.300.350">
    <property type="entry name" value="GTP-binding protein OBG, C-terminal domain"/>
    <property type="match status" value="1"/>
</dbReference>
<dbReference type="InterPro" id="IPR036726">
    <property type="entry name" value="GTP1_OBG_dom_sf"/>
</dbReference>
<dbReference type="InterPro" id="IPR031167">
    <property type="entry name" value="G_OBG"/>
</dbReference>
<dbReference type="Pfam" id="PF01926">
    <property type="entry name" value="MMR_HSR1"/>
    <property type="match status" value="1"/>
</dbReference>
<dbReference type="AlphaFoldDB" id="A0A449A5H7"/>
<dbReference type="InterPro" id="IPR005225">
    <property type="entry name" value="Small_GTP-bd"/>
</dbReference>
<dbReference type="PIRSF" id="PIRSF002401">
    <property type="entry name" value="GTP_bd_Obg/CgtA"/>
    <property type="match status" value="1"/>
</dbReference>
<dbReference type="InterPro" id="IPR027417">
    <property type="entry name" value="P-loop_NTPase"/>
</dbReference>
<dbReference type="InterPro" id="IPR014100">
    <property type="entry name" value="GTP-bd_Obg/CgtA"/>
</dbReference>
<dbReference type="NCBIfam" id="TIGR03595">
    <property type="entry name" value="Obg_CgtA_exten"/>
    <property type="match status" value="1"/>
</dbReference>
<feature type="binding site" evidence="9">
    <location>
        <begin position="188"/>
        <end position="192"/>
    </location>
    <ligand>
        <name>GTP</name>
        <dbReference type="ChEBI" id="CHEBI:37565"/>
    </ligand>
</feature>
<name>A0A449A5H7_9BACT</name>
<keyword evidence="7 9" id="KW-0460">Magnesium</keyword>
<keyword evidence="6 9" id="KW-0378">Hydrolase</keyword>
<dbReference type="GO" id="GO:0005525">
    <property type="term" value="F:GTP binding"/>
    <property type="evidence" value="ECO:0007669"/>
    <property type="project" value="UniProtKB-UniRule"/>
</dbReference>
<dbReference type="Gene3D" id="3.40.50.300">
    <property type="entry name" value="P-loop containing nucleotide triphosphate hydrolases"/>
    <property type="match status" value="1"/>
</dbReference>
<evidence type="ECO:0000256" key="6">
    <source>
        <dbReference type="ARBA" id="ARBA00022801"/>
    </source>
</evidence>
<dbReference type="EMBL" id="LR214951">
    <property type="protein sequence ID" value="VEU59505.1"/>
    <property type="molecule type" value="Genomic_DNA"/>
</dbReference>
<dbReference type="InterPro" id="IPR006074">
    <property type="entry name" value="GTP1-OBG_CS"/>
</dbReference>
<evidence type="ECO:0000256" key="4">
    <source>
        <dbReference type="ARBA" id="ARBA00022723"/>
    </source>
</evidence>
<dbReference type="EC" id="3.6.5.-" evidence="9"/>
<keyword evidence="14" id="KW-1185">Reference proteome</keyword>